<dbReference type="AlphaFoldDB" id="A0A1D7XIK9"/>
<evidence type="ECO:0000256" key="1">
    <source>
        <dbReference type="SAM" id="Phobius"/>
    </source>
</evidence>
<accession>A0A1D7XIK9</accession>
<proteinExistence type="predicted"/>
<name>A0A1D7XIK9_9CLOT</name>
<keyword evidence="1" id="KW-0472">Membrane</keyword>
<keyword evidence="1" id="KW-1133">Transmembrane helix</keyword>
<dbReference type="KEGG" id="ctae:BGI42_04490"/>
<dbReference type="Proteomes" id="UP000094652">
    <property type="component" value="Chromosome"/>
</dbReference>
<sequence length="66" mass="7697">MDELMKMALSQGLGYALFVFLLLYVLKTTGNRENKYQNLLDTLAEKFNVVEDIKEDVKEIKIKIEK</sequence>
<keyword evidence="1" id="KW-0812">Transmembrane</keyword>
<dbReference type="InterPro" id="IPR024405">
    <property type="entry name" value="Phage_BhlA/UviB"/>
</dbReference>
<dbReference type="RefSeq" id="WP_069679175.1">
    <property type="nucleotide sequence ID" value="NZ_CP017253.2"/>
</dbReference>
<dbReference type="Pfam" id="PF10960">
    <property type="entry name" value="Holin_BhlA"/>
    <property type="match status" value="1"/>
</dbReference>
<evidence type="ECO:0000313" key="3">
    <source>
        <dbReference type="Proteomes" id="UP000094652"/>
    </source>
</evidence>
<gene>
    <name evidence="2" type="ORF">BGI42_04490</name>
</gene>
<evidence type="ECO:0000313" key="2">
    <source>
        <dbReference type="EMBL" id="AOR23020.1"/>
    </source>
</evidence>
<organism evidence="2 3">
    <name type="scientific">Clostridium taeniosporum</name>
    <dbReference type="NCBI Taxonomy" id="394958"/>
    <lineage>
        <taxon>Bacteria</taxon>
        <taxon>Bacillati</taxon>
        <taxon>Bacillota</taxon>
        <taxon>Clostridia</taxon>
        <taxon>Eubacteriales</taxon>
        <taxon>Clostridiaceae</taxon>
        <taxon>Clostridium</taxon>
    </lineage>
</organism>
<feature type="transmembrane region" description="Helical" evidence="1">
    <location>
        <begin position="6"/>
        <end position="26"/>
    </location>
</feature>
<dbReference type="EMBL" id="CP017253">
    <property type="protein sequence ID" value="AOR23020.1"/>
    <property type="molecule type" value="Genomic_DNA"/>
</dbReference>
<protein>
    <submittedName>
        <fullName evidence="2">UviB-like protein</fullName>
    </submittedName>
</protein>
<dbReference type="STRING" id="394958.BGI42_04490"/>
<keyword evidence="3" id="KW-1185">Reference proteome</keyword>
<reference evidence="3" key="1">
    <citation type="submission" date="2016-09" db="EMBL/GenBank/DDBJ databases">
        <title>Genomics of Clostridium taeniosporum, an organism which forms endospores with ribbon-like appendages.</title>
        <authorList>
            <person name="Walker J.R."/>
        </authorList>
    </citation>
    <scope>NUCLEOTIDE SEQUENCE [LARGE SCALE GENOMIC DNA]</scope>
    <source>
        <strain evidence="3">1/k</strain>
    </source>
</reference>